<accession>A0ACD3Z757</accession>
<name>A0ACD3Z757_FUSSC</name>
<protein>
    <submittedName>
        <fullName evidence="1">Uncharacterized protein</fullName>
    </submittedName>
</protein>
<reference evidence="1" key="1">
    <citation type="submission" date="2021-11" db="EMBL/GenBank/DDBJ databases">
        <title>Fusarium solani-melongenae Genome sequencing and assembly.</title>
        <authorList>
            <person name="Xie S."/>
            <person name="Huang L."/>
            <person name="Zhang X."/>
        </authorList>
    </citation>
    <scope>NUCLEOTIDE SEQUENCE</scope>
    <source>
        <strain evidence="1">CRI 24-3</strain>
    </source>
</reference>
<evidence type="ECO:0000313" key="2">
    <source>
        <dbReference type="Proteomes" id="UP000830768"/>
    </source>
</evidence>
<proteinExistence type="predicted"/>
<keyword evidence="2" id="KW-1185">Reference proteome</keyword>
<dbReference type="EMBL" id="CP090034">
    <property type="protein sequence ID" value="UPK95913.1"/>
    <property type="molecule type" value="Genomic_DNA"/>
</dbReference>
<gene>
    <name evidence="1" type="ORF">LCI18_006848</name>
</gene>
<organism evidence="1 2">
    <name type="scientific">Fusarium solani subsp. cucurbitae</name>
    <name type="common">Neocosmosporum cucurbitae</name>
    <dbReference type="NCBI Taxonomy" id="2747967"/>
    <lineage>
        <taxon>Eukaryota</taxon>
        <taxon>Fungi</taxon>
        <taxon>Dikarya</taxon>
        <taxon>Ascomycota</taxon>
        <taxon>Pezizomycotina</taxon>
        <taxon>Sordariomycetes</taxon>
        <taxon>Hypocreomycetidae</taxon>
        <taxon>Hypocreales</taxon>
        <taxon>Nectriaceae</taxon>
        <taxon>Fusarium</taxon>
        <taxon>Fusarium solani species complex</taxon>
    </lineage>
</organism>
<dbReference type="Proteomes" id="UP000830768">
    <property type="component" value="Chromosome 5"/>
</dbReference>
<evidence type="ECO:0000313" key="1">
    <source>
        <dbReference type="EMBL" id="UPK95913.1"/>
    </source>
</evidence>
<sequence>MIYPYNSEPIAGRQSREQAPVTLAVAEDLSDFVISPAEFLASRPDIHNLIAGAMVFRSTPSSSPGITNLESLLLQRAPSDSFPLTWEIPAGTADPSVDHSIINVAVRELWEETHLRARRLFCSVGLGFSNGVTTLALTGEAEEARMDSDFNICLLRVSGLTWAIVTFIADIEEGDREVVLRPDEHVAWAWVTEDEVKKGQFNHETGKNMELASEAMRMILLEGFKLKKEMTQE</sequence>